<organism evidence="3">
    <name type="scientific">marine sediment metagenome</name>
    <dbReference type="NCBI Taxonomy" id="412755"/>
    <lineage>
        <taxon>unclassified sequences</taxon>
        <taxon>metagenomes</taxon>
        <taxon>ecological metagenomes</taxon>
    </lineage>
</organism>
<dbReference type="InterPro" id="IPR014051">
    <property type="entry name" value="Phosphoesterase_HXTX"/>
</dbReference>
<dbReference type="EMBL" id="BARS01016491">
    <property type="protein sequence ID" value="GAF87670.1"/>
    <property type="molecule type" value="Genomic_DNA"/>
</dbReference>
<dbReference type="Pfam" id="PF02834">
    <property type="entry name" value="LigT_PEase"/>
    <property type="match status" value="2"/>
</dbReference>
<evidence type="ECO:0000259" key="2">
    <source>
        <dbReference type="Pfam" id="PF02834"/>
    </source>
</evidence>
<gene>
    <name evidence="3" type="ORF">S01H1_27131</name>
</gene>
<dbReference type="Gene3D" id="3.90.1140.10">
    <property type="entry name" value="Cyclic phosphodiesterase"/>
    <property type="match status" value="1"/>
</dbReference>
<evidence type="ECO:0000313" key="3">
    <source>
        <dbReference type="EMBL" id="GAF87670.1"/>
    </source>
</evidence>
<feature type="domain" description="Phosphoesterase HXTX" evidence="2">
    <location>
        <begin position="20"/>
        <end position="103"/>
    </location>
</feature>
<dbReference type="GO" id="GO:0008664">
    <property type="term" value="F:RNA 2',3'-cyclic 3'-phosphodiesterase activity"/>
    <property type="evidence" value="ECO:0007669"/>
    <property type="project" value="InterPro"/>
</dbReference>
<dbReference type="SUPFAM" id="SSF55144">
    <property type="entry name" value="LigT-like"/>
    <property type="match status" value="1"/>
</dbReference>
<dbReference type="InterPro" id="IPR009097">
    <property type="entry name" value="Cyclic_Pdiesterase"/>
</dbReference>
<evidence type="ECO:0000256" key="1">
    <source>
        <dbReference type="ARBA" id="ARBA00022801"/>
    </source>
</evidence>
<dbReference type="HAMAP" id="MF_01940">
    <property type="entry name" value="RNA_CPDase"/>
    <property type="match status" value="1"/>
</dbReference>
<dbReference type="InterPro" id="IPR004175">
    <property type="entry name" value="RNA_CPDase"/>
</dbReference>
<comment type="caution">
    <text evidence="3">The sequence shown here is derived from an EMBL/GenBank/DDBJ whole genome shotgun (WGS) entry which is preliminary data.</text>
</comment>
<reference evidence="3" key="1">
    <citation type="journal article" date="2014" name="Front. Microbiol.">
        <title>High frequency of phylogenetically diverse reductive dehalogenase-homologous genes in deep subseafloor sedimentary metagenomes.</title>
        <authorList>
            <person name="Kawai M."/>
            <person name="Futagami T."/>
            <person name="Toyoda A."/>
            <person name="Takaki Y."/>
            <person name="Nishi S."/>
            <person name="Hori S."/>
            <person name="Arai W."/>
            <person name="Tsubouchi T."/>
            <person name="Morono Y."/>
            <person name="Uchiyama I."/>
            <person name="Ito T."/>
            <person name="Fujiyama A."/>
            <person name="Inagaki F."/>
            <person name="Takami H."/>
        </authorList>
    </citation>
    <scope>NUCLEOTIDE SEQUENCE</scope>
    <source>
        <strain evidence="3">Expedition CK06-06</strain>
    </source>
</reference>
<protein>
    <recommendedName>
        <fullName evidence="2">Phosphoesterase HXTX domain-containing protein</fullName>
    </recommendedName>
</protein>
<keyword evidence="1" id="KW-0378">Hydrolase</keyword>
<dbReference type="PANTHER" id="PTHR35561">
    <property type="entry name" value="RNA 2',3'-CYCLIC PHOSPHODIESTERASE"/>
    <property type="match status" value="1"/>
</dbReference>
<dbReference type="AlphaFoldDB" id="X0UGM3"/>
<proteinExistence type="inferred from homology"/>
<dbReference type="NCBIfam" id="TIGR02258">
    <property type="entry name" value="2_5_ligase"/>
    <property type="match status" value="1"/>
</dbReference>
<dbReference type="PANTHER" id="PTHR35561:SF1">
    <property type="entry name" value="RNA 2',3'-CYCLIC PHOSPHODIESTERASE"/>
    <property type="match status" value="1"/>
</dbReference>
<name>X0UGM3_9ZZZZ</name>
<dbReference type="GO" id="GO:0004113">
    <property type="term" value="F:2',3'-cyclic-nucleotide 3'-phosphodiesterase activity"/>
    <property type="evidence" value="ECO:0007669"/>
    <property type="project" value="InterPro"/>
</dbReference>
<sequence>MTNDETDQQRMIRTFIAIEISDLTRRNLARAQDELKAALQGRGGGIRWVPPENIHVTIKFLGEVPPNIVLEIGGIMTECCDGVAPFALVVRGVGAFPPAGARPPRVVFAAAEIPEELRKIRDCLEEKLALLGIKRERRAFKAHLTLGRVRLRRGPSGRGPRATDELQSIMTRMADRDFGETHVEAVTLMRSDLSPSGAVYTPLHRVSLV</sequence>
<feature type="domain" description="Phosphoesterase HXTX" evidence="2">
    <location>
        <begin position="110"/>
        <end position="200"/>
    </location>
</feature>
<accession>X0UGM3</accession>